<reference evidence="2 3" key="1">
    <citation type="submission" date="2018-04" db="EMBL/GenBank/DDBJ databases">
        <title>Genome sequencing of Flavobacterium sp. HYN0059.</title>
        <authorList>
            <person name="Yi H."/>
            <person name="Baek C."/>
        </authorList>
    </citation>
    <scope>NUCLEOTIDE SEQUENCE [LARGE SCALE GENOMIC DNA]</scope>
    <source>
        <strain evidence="2 3">HYN0059</strain>
    </source>
</reference>
<dbReference type="EMBL" id="CP029186">
    <property type="protein sequence ID" value="AWH84439.1"/>
    <property type="molecule type" value="Genomic_DNA"/>
</dbReference>
<keyword evidence="1" id="KW-0472">Membrane</keyword>
<dbReference type="Proteomes" id="UP000244929">
    <property type="component" value="Chromosome"/>
</dbReference>
<protein>
    <submittedName>
        <fullName evidence="2">Uncharacterized protein</fullName>
    </submittedName>
</protein>
<keyword evidence="1" id="KW-0812">Transmembrane</keyword>
<feature type="transmembrane region" description="Helical" evidence="1">
    <location>
        <begin position="302"/>
        <end position="322"/>
    </location>
</feature>
<feature type="transmembrane region" description="Helical" evidence="1">
    <location>
        <begin position="44"/>
        <end position="61"/>
    </location>
</feature>
<proteinExistence type="predicted"/>
<dbReference type="AlphaFoldDB" id="A0A2S1QVS0"/>
<name>A0A2S1QVS0_9FLAO</name>
<keyword evidence="1" id="KW-1133">Transmembrane helix</keyword>
<dbReference type="RefSeq" id="WP_108777145.1">
    <property type="nucleotide sequence ID" value="NZ_CP029186.1"/>
</dbReference>
<dbReference type="KEGG" id="falb:HYN59_04600"/>
<gene>
    <name evidence="2" type="ORF">HYN59_04600</name>
</gene>
<keyword evidence="3" id="KW-1185">Reference proteome</keyword>
<dbReference type="OrthoDB" id="1452530at2"/>
<evidence type="ECO:0000313" key="2">
    <source>
        <dbReference type="EMBL" id="AWH84439.1"/>
    </source>
</evidence>
<evidence type="ECO:0000256" key="1">
    <source>
        <dbReference type="SAM" id="Phobius"/>
    </source>
</evidence>
<organism evidence="2 3">
    <name type="scientific">Flavobacterium album</name>
    <dbReference type="NCBI Taxonomy" id="2175091"/>
    <lineage>
        <taxon>Bacteria</taxon>
        <taxon>Pseudomonadati</taxon>
        <taxon>Bacteroidota</taxon>
        <taxon>Flavobacteriia</taxon>
        <taxon>Flavobacteriales</taxon>
        <taxon>Flavobacteriaceae</taxon>
        <taxon>Flavobacterium</taxon>
    </lineage>
</organism>
<sequence length="335" mass="38633">MANQTNNDPNNEIDLSRVSAKVKGYFTRANDSFFDGILFIRRNIILIAVIILVGAGLGYYMDKGPKIYSNKVIVHPNFQSVDYLYTAVEDINLKIQQKDTLFLKSIGIREPKRFLKIKIEPIIDIYNFMNQSDNDVKEDRDRKMEIFKLIADNGDMKEVLKDPTTSKNYDNHLIEIILKDKTKQSEVVDPVMAYLNSNPYFKKIQKEQINNVNSKLAANDSIIRQADKILNYIVDPRKSPGASTMYYSDNSQIGEVLQFKNGILSEQAKLRIRKADYDTIFKDRGILLNERARDITSGNMKFIIPVLLLICFIIFVLFRSYYRSQVAKRKIVITG</sequence>
<accession>A0A2S1QVS0</accession>
<evidence type="ECO:0000313" key="3">
    <source>
        <dbReference type="Proteomes" id="UP000244929"/>
    </source>
</evidence>